<comment type="caution">
    <text evidence="2">The sequence shown here is derived from an EMBL/GenBank/DDBJ whole genome shotgun (WGS) entry which is preliminary data.</text>
</comment>
<organism evidence="2 3">
    <name type="scientific">Neosynechococcus sphagnicola sy1</name>
    <dbReference type="NCBI Taxonomy" id="1497020"/>
    <lineage>
        <taxon>Bacteria</taxon>
        <taxon>Bacillati</taxon>
        <taxon>Cyanobacteriota</taxon>
        <taxon>Cyanophyceae</taxon>
        <taxon>Neosynechococcales</taxon>
        <taxon>Neosynechococcaceae</taxon>
        <taxon>Neosynechococcus</taxon>
    </lineage>
</organism>
<evidence type="ECO:0000313" key="2">
    <source>
        <dbReference type="EMBL" id="KGF71625.1"/>
    </source>
</evidence>
<dbReference type="STRING" id="1497020.DO97_17140"/>
<sequence>MPLIDRLLLRRRAIIESVIDQLQNISQIEHSRPRFPVNFLVNLVCRLIAYCHQPKKPALVLDLHLRPASPELTLNQITSETSAVYIKGTKVLVLSYQTFTNWEQLISQLPCKILALGSKWTFRSG</sequence>
<dbReference type="InterPro" id="IPR025668">
    <property type="entry name" value="Tnp_DDE_dom"/>
</dbReference>
<gene>
    <name evidence="2" type="ORF">DO97_17140</name>
</gene>
<evidence type="ECO:0000313" key="3">
    <source>
        <dbReference type="Proteomes" id="UP000030170"/>
    </source>
</evidence>
<reference evidence="2 3" key="1">
    <citation type="journal article" date="2014" name="Mol. Ecol.">
        <title>Evolution of Synechococcus.</title>
        <authorList>
            <person name="Dvorak P."/>
            <person name="Casamatta D."/>
            <person name="Hasler P."/>
            <person name="Poulickova A."/>
            <person name="Ondrej V."/>
            <person name="Sanges R."/>
        </authorList>
    </citation>
    <scope>NUCLEOTIDE SEQUENCE [LARGE SCALE GENOMIC DNA]</scope>
    <source>
        <strain evidence="2 3">CAUP A 1101</strain>
    </source>
</reference>
<dbReference type="Pfam" id="PF13612">
    <property type="entry name" value="DDE_Tnp_1_3"/>
    <property type="match status" value="1"/>
</dbReference>
<accession>A0A098TGD9</accession>
<dbReference type="AlphaFoldDB" id="A0A098TGD9"/>
<dbReference type="EMBL" id="JJML01000062">
    <property type="protein sequence ID" value="KGF71625.1"/>
    <property type="molecule type" value="Genomic_DNA"/>
</dbReference>
<keyword evidence="3" id="KW-1185">Reference proteome</keyword>
<feature type="domain" description="Transposase DDE" evidence="1">
    <location>
        <begin position="3"/>
        <end position="34"/>
    </location>
</feature>
<proteinExistence type="predicted"/>
<name>A0A098TGD9_9CYAN</name>
<protein>
    <recommendedName>
        <fullName evidence="1">Transposase DDE domain-containing protein</fullName>
    </recommendedName>
</protein>
<evidence type="ECO:0000259" key="1">
    <source>
        <dbReference type="Pfam" id="PF13612"/>
    </source>
</evidence>
<dbReference type="Proteomes" id="UP000030170">
    <property type="component" value="Unassembled WGS sequence"/>
</dbReference>